<evidence type="ECO:0000256" key="1">
    <source>
        <dbReference type="SAM" id="SignalP"/>
    </source>
</evidence>
<dbReference type="RefSeq" id="WP_188951271.1">
    <property type="nucleotide sequence ID" value="NZ_BMIB01000002.1"/>
</dbReference>
<dbReference type="EMBL" id="BMIB01000002">
    <property type="protein sequence ID" value="GGH63061.1"/>
    <property type="molecule type" value="Genomic_DNA"/>
</dbReference>
<keyword evidence="3" id="KW-1185">Reference proteome</keyword>
<dbReference type="Proteomes" id="UP000627292">
    <property type="component" value="Unassembled WGS sequence"/>
</dbReference>
<evidence type="ECO:0000313" key="2">
    <source>
        <dbReference type="EMBL" id="GGH63061.1"/>
    </source>
</evidence>
<comment type="caution">
    <text evidence="2">The sequence shown here is derived from an EMBL/GenBank/DDBJ whole genome shotgun (WGS) entry which is preliminary data.</text>
</comment>
<evidence type="ECO:0000313" key="3">
    <source>
        <dbReference type="Proteomes" id="UP000627292"/>
    </source>
</evidence>
<feature type="signal peptide" evidence="1">
    <location>
        <begin position="1"/>
        <end position="18"/>
    </location>
</feature>
<accession>A0A917MTC9</accession>
<keyword evidence="1" id="KW-0732">Signal</keyword>
<dbReference type="AlphaFoldDB" id="A0A917MTC9"/>
<reference evidence="2" key="2">
    <citation type="submission" date="2020-09" db="EMBL/GenBank/DDBJ databases">
        <authorList>
            <person name="Sun Q."/>
            <person name="Zhou Y."/>
        </authorList>
    </citation>
    <scope>NUCLEOTIDE SEQUENCE</scope>
    <source>
        <strain evidence="2">CGMCC 1.15290</strain>
    </source>
</reference>
<protein>
    <submittedName>
        <fullName evidence="2">Uncharacterized protein</fullName>
    </submittedName>
</protein>
<sequence>MKTNYRFAIALFVTLVTAAFTSKANTIAENKDNAAVLEKQVSVQYEGNAANSVVFRVAFENPTAQKFTLIIKNDAGDVLYNGQFNDAHFNKAIHLLKENSEMNPVFVIRSGNQKVEQAFKVNVNTDTEEEVVVTKQ</sequence>
<organism evidence="2 3">
    <name type="scientific">Filimonas zeae</name>
    <dbReference type="NCBI Taxonomy" id="1737353"/>
    <lineage>
        <taxon>Bacteria</taxon>
        <taxon>Pseudomonadati</taxon>
        <taxon>Bacteroidota</taxon>
        <taxon>Chitinophagia</taxon>
        <taxon>Chitinophagales</taxon>
        <taxon>Chitinophagaceae</taxon>
        <taxon>Filimonas</taxon>
    </lineage>
</organism>
<reference evidence="2" key="1">
    <citation type="journal article" date="2014" name="Int. J. Syst. Evol. Microbiol.">
        <title>Complete genome sequence of Corynebacterium casei LMG S-19264T (=DSM 44701T), isolated from a smear-ripened cheese.</title>
        <authorList>
            <consortium name="US DOE Joint Genome Institute (JGI-PGF)"/>
            <person name="Walter F."/>
            <person name="Albersmeier A."/>
            <person name="Kalinowski J."/>
            <person name="Ruckert C."/>
        </authorList>
    </citation>
    <scope>NUCLEOTIDE SEQUENCE</scope>
    <source>
        <strain evidence="2">CGMCC 1.15290</strain>
    </source>
</reference>
<proteinExistence type="predicted"/>
<name>A0A917MTC9_9BACT</name>
<gene>
    <name evidence="2" type="ORF">GCM10011379_13540</name>
</gene>
<feature type="chain" id="PRO_5037954722" evidence="1">
    <location>
        <begin position="19"/>
        <end position="136"/>
    </location>
</feature>